<reference evidence="1 2" key="1">
    <citation type="journal article" date="2019" name="Sci. Rep.">
        <title>Orb-weaving spider Araneus ventricosus genome elucidates the spidroin gene catalogue.</title>
        <authorList>
            <person name="Kono N."/>
            <person name="Nakamura H."/>
            <person name="Ohtoshi R."/>
            <person name="Moran D.A.P."/>
            <person name="Shinohara A."/>
            <person name="Yoshida Y."/>
            <person name="Fujiwara M."/>
            <person name="Mori M."/>
            <person name="Tomita M."/>
            <person name="Arakawa K."/>
        </authorList>
    </citation>
    <scope>NUCLEOTIDE SEQUENCE [LARGE SCALE GENOMIC DNA]</scope>
</reference>
<evidence type="ECO:0000313" key="2">
    <source>
        <dbReference type="Proteomes" id="UP000499080"/>
    </source>
</evidence>
<dbReference type="Proteomes" id="UP000499080">
    <property type="component" value="Unassembled WGS sequence"/>
</dbReference>
<dbReference type="EMBL" id="BGPR01013483">
    <property type="protein sequence ID" value="GBN60885.1"/>
    <property type="molecule type" value="Genomic_DNA"/>
</dbReference>
<comment type="caution">
    <text evidence="1">The sequence shown here is derived from an EMBL/GenBank/DDBJ whole genome shotgun (WGS) entry which is preliminary data.</text>
</comment>
<dbReference type="AlphaFoldDB" id="A0A4Y2Q9J7"/>
<evidence type="ECO:0000313" key="1">
    <source>
        <dbReference type="EMBL" id="GBN60885.1"/>
    </source>
</evidence>
<name>A0A4Y2Q9J7_ARAVE</name>
<protein>
    <submittedName>
        <fullName evidence="1">Uncharacterized protein</fullName>
    </submittedName>
</protein>
<proteinExistence type="predicted"/>
<organism evidence="1 2">
    <name type="scientific">Araneus ventricosus</name>
    <name type="common">Orbweaver spider</name>
    <name type="synonym">Epeira ventricosa</name>
    <dbReference type="NCBI Taxonomy" id="182803"/>
    <lineage>
        <taxon>Eukaryota</taxon>
        <taxon>Metazoa</taxon>
        <taxon>Ecdysozoa</taxon>
        <taxon>Arthropoda</taxon>
        <taxon>Chelicerata</taxon>
        <taxon>Arachnida</taxon>
        <taxon>Araneae</taxon>
        <taxon>Araneomorphae</taxon>
        <taxon>Entelegynae</taxon>
        <taxon>Araneoidea</taxon>
        <taxon>Araneidae</taxon>
        <taxon>Araneus</taxon>
    </lineage>
</organism>
<gene>
    <name evidence="1" type="ORF">AVEN_255790_1</name>
</gene>
<accession>A0A4Y2Q9J7</accession>
<sequence>MEVNNIIDVLKGRIATADKKEDGTEAQTQSNCSQVLSLPQSLEEANTHQPVDEPGQNELKAIRSQMKLSYEEAAKLNNKRKITHQRKMIKKFKRS</sequence>
<keyword evidence="2" id="KW-1185">Reference proteome</keyword>